<dbReference type="AlphaFoldDB" id="A0A7J9BDD4"/>
<evidence type="ECO:0000313" key="1">
    <source>
        <dbReference type="EMBL" id="MBA0734258.1"/>
    </source>
</evidence>
<protein>
    <submittedName>
        <fullName evidence="1">Uncharacterized protein</fullName>
    </submittedName>
</protein>
<dbReference type="OrthoDB" id="1000334at2759"/>
<name>A0A7J9BDD4_GOSGO</name>
<comment type="caution">
    <text evidence="1">The sequence shown here is derived from an EMBL/GenBank/DDBJ whole genome shotgun (WGS) entry which is preliminary data.</text>
</comment>
<dbReference type="EMBL" id="JABEZY010000002">
    <property type="protein sequence ID" value="MBA0734258.1"/>
    <property type="molecule type" value="Genomic_DNA"/>
</dbReference>
<keyword evidence="2" id="KW-1185">Reference proteome</keyword>
<accession>A0A7J9BDD4</accession>
<reference evidence="1 2" key="1">
    <citation type="journal article" date="2019" name="Genome Biol. Evol.">
        <title>Insights into the evolution of the New World diploid cottons (Gossypium, subgenus Houzingenia) based on genome sequencing.</title>
        <authorList>
            <person name="Grover C.E."/>
            <person name="Arick M.A. 2nd"/>
            <person name="Thrash A."/>
            <person name="Conover J.L."/>
            <person name="Sanders W.S."/>
            <person name="Peterson D.G."/>
            <person name="Frelichowski J.E."/>
            <person name="Scheffler J.A."/>
            <person name="Scheffler B.E."/>
            <person name="Wendel J.F."/>
        </authorList>
    </citation>
    <scope>NUCLEOTIDE SEQUENCE [LARGE SCALE GENOMIC DNA]</scope>
    <source>
        <strain evidence="1">5</strain>
        <tissue evidence="1">Leaf</tissue>
    </source>
</reference>
<sequence length="109" mass="12205">MLSFLQLFGNNGDGDPHPEYDCNTKKMRFKYHAVDEDTIMTGDLESQSVLSWKDKLLGGKSGESAFDRSAPNVGCENNFELLEGDVNTTLIDGVPAITFFDHIKEILFR</sequence>
<organism evidence="1 2">
    <name type="scientific">Gossypium gossypioides</name>
    <name type="common">Mexican cotton</name>
    <name type="synonym">Selera gossypioides</name>
    <dbReference type="NCBI Taxonomy" id="34282"/>
    <lineage>
        <taxon>Eukaryota</taxon>
        <taxon>Viridiplantae</taxon>
        <taxon>Streptophyta</taxon>
        <taxon>Embryophyta</taxon>
        <taxon>Tracheophyta</taxon>
        <taxon>Spermatophyta</taxon>
        <taxon>Magnoliopsida</taxon>
        <taxon>eudicotyledons</taxon>
        <taxon>Gunneridae</taxon>
        <taxon>Pentapetalae</taxon>
        <taxon>rosids</taxon>
        <taxon>malvids</taxon>
        <taxon>Malvales</taxon>
        <taxon>Malvaceae</taxon>
        <taxon>Malvoideae</taxon>
        <taxon>Gossypium</taxon>
    </lineage>
</organism>
<dbReference type="Proteomes" id="UP000593579">
    <property type="component" value="Unassembled WGS sequence"/>
</dbReference>
<gene>
    <name evidence="1" type="ORF">Gogos_018193</name>
</gene>
<proteinExistence type="predicted"/>
<evidence type="ECO:0000313" key="2">
    <source>
        <dbReference type="Proteomes" id="UP000593579"/>
    </source>
</evidence>